<evidence type="ECO:0000256" key="6">
    <source>
        <dbReference type="ARBA" id="ARBA00023065"/>
    </source>
</evidence>
<keyword evidence="3" id="KW-0813">Transport</keyword>
<name>A0A6V7TN92_MELEN</name>
<keyword evidence="7 8" id="KW-0472">Membrane</keyword>
<feature type="transmembrane region" description="Helical" evidence="8">
    <location>
        <begin position="158"/>
        <end position="179"/>
    </location>
</feature>
<evidence type="ECO:0000256" key="1">
    <source>
        <dbReference type="ARBA" id="ARBA00004127"/>
    </source>
</evidence>
<dbReference type="InterPro" id="IPR027469">
    <property type="entry name" value="Cation_efflux_TMD_sf"/>
</dbReference>
<dbReference type="SUPFAM" id="SSF160240">
    <property type="entry name" value="Cation efflux protein cytoplasmic domain-like"/>
    <property type="match status" value="1"/>
</dbReference>
<dbReference type="Gene3D" id="1.20.1510.10">
    <property type="entry name" value="Cation efflux protein transmembrane domain"/>
    <property type="match status" value="1"/>
</dbReference>
<keyword evidence="6" id="KW-0406">Ion transport</keyword>
<dbReference type="SUPFAM" id="SSF161111">
    <property type="entry name" value="Cation efflux protein transmembrane domain-like"/>
    <property type="match status" value="1"/>
</dbReference>
<dbReference type="EMBL" id="CAJEWN010000005">
    <property type="protein sequence ID" value="CAD2127077.1"/>
    <property type="molecule type" value="Genomic_DNA"/>
</dbReference>
<evidence type="ECO:0000256" key="3">
    <source>
        <dbReference type="ARBA" id="ARBA00022448"/>
    </source>
</evidence>
<dbReference type="OrthoDB" id="78296at2759"/>
<dbReference type="Proteomes" id="UP000580250">
    <property type="component" value="Unassembled WGS sequence"/>
</dbReference>
<feature type="transmembrane region" description="Helical" evidence="8">
    <location>
        <begin position="260"/>
        <end position="281"/>
    </location>
</feature>
<feature type="transmembrane region" description="Helical" evidence="8">
    <location>
        <begin position="325"/>
        <end position="342"/>
    </location>
</feature>
<keyword evidence="4 8" id="KW-0812">Transmembrane</keyword>
<accession>A0A6V7TN92</accession>
<evidence type="ECO:0000256" key="5">
    <source>
        <dbReference type="ARBA" id="ARBA00022989"/>
    </source>
</evidence>
<evidence type="ECO:0000259" key="10">
    <source>
        <dbReference type="Pfam" id="PF16916"/>
    </source>
</evidence>
<comment type="caution">
    <text evidence="11">The sequence shown here is derived from an EMBL/GenBank/DDBJ whole genome shotgun (WGS) entry which is preliminary data.</text>
</comment>
<dbReference type="PANTHER" id="PTHR43840:SF13">
    <property type="entry name" value="CATION EFFLUX PROTEIN CYTOPLASMIC DOMAIN-CONTAINING PROTEIN"/>
    <property type="match status" value="1"/>
</dbReference>
<evidence type="ECO:0000256" key="7">
    <source>
        <dbReference type="ARBA" id="ARBA00023136"/>
    </source>
</evidence>
<evidence type="ECO:0000256" key="4">
    <source>
        <dbReference type="ARBA" id="ARBA00022692"/>
    </source>
</evidence>
<protein>
    <submittedName>
        <fullName evidence="11">Uncharacterized protein</fullName>
    </submittedName>
</protein>
<dbReference type="GO" id="GO:0008324">
    <property type="term" value="F:monoatomic cation transmembrane transporter activity"/>
    <property type="evidence" value="ECO:0007669"/>
    <property type="project" value="InterPro"/>
</dbReference>
<feature type="domain" description="Cation efflux protein transmembrane" evidence="9">
    <location>
        <begin position="162"/>
        <end position="350"/>
    </location>
</feature>
<dbReference type="NCBIfam" id="TIGR01297">
    <property type="entry name" value="CDF"/>
    <property type="match status" value="1"/>
</dbReference>
<dbReference type="FunFam" id="1.20.1510.10:FF:000005">
    <property type="entry name" value="Putative Cation diffusion facilitator 1"/>
    <property type="match status" value="1"/>
</dbReference>
<gene>
    <name evidence="11" type="ORF">MENT_LOCUS1784</name>
</gene>
<feature type="domain" description="Cation efflux protein cytoplasmic" evidence="10">
    <location>
        <begin position="360"/>
        <end position="430"/>
    </location>
</feature>
<reference evidence="11 12" key="1">
    <citation type="submission" date="2020-08" db="EMBL/GenBank/DDBJ databases">
        <authorList>
            <person name="Koutsovoulos G."/>
            <person name="Danchin GJ E."/>
        </authorList>
    </citation>
    <scope>NUCLEOTIDE SEQUENCE [LARGE SCALE GENOMIC DNA]</scope>
</reference>
<dbReference type="InterPro" id="IPR027470">
    <property type="entry name" value="Cation_efflux_CTD"/>
</dbReference>
<sequence length="444" mass="49904">MALNNTGNSTKSINNLQKSNCTLTTKSIIKSSKRKELKNIIKSNMNFMKSLNRTGKEFMYIFKEAQQLRLLQSQNQSLSATETSKILQPDSDQLAGPVDSDASLLLDNQPKSPPSEPLIDFLEQGLSLHVSSSSNRTKRKSLKKSKTEEELAKTARRLAFCTLMVNVALTIAKAIASYLSGSLSIISSLVDSLVDITSGLVIWLTGRAIRKRDPNLYPVGRTRLEPIALIVVSVIMAVASIQMIVQSLESIIKNNIHPKVDLFTVGIMIGTIFVKLCLFFLCSRFKSDLSIRVLAQDHRNDCLSNAIALICAFGAQKFWLYLDPIGAIIVALYIAATWYKTGKEHLVMLVGRSAEPEFIIRIIKVCIDHDERIEYIDTVYVYHFGTRFLVEVHIVLDENMRLKEAHDIAESLQNSIESFSEVERAFVHVDYEFEHNPLDEHKLP</sequence>
<comment type="similarity">
    <text evidence="2">Belongs to the cation diffusion facilitator (CDF) transporter (TC 2.A.4) family. SLC30A subfamily.</text>
</comment>
<feature type="transmembrane region" description="Helical" evidence="8">
    <location>
        <begin position="227"/>
        <end position="248"/>
    </location>
</feature>
<evidence type="ECO:0000313" key="11">
    <source>
        <dbReference type="EMBL" id="CAD2127077.1"/>
    </source>
</evidence>
<comment type="subcellular location">
    <subcellularLocation>
        <location evidence="1">Endomembrane system</location>
        <topology evidence="1">Multi-pass membrane protein</topology>
    </subcellularLocation>
</comment>
<dbReference type="InterPro" id="IPR002524">
    <property type="entry name" value="Cation_efflux"/>
</dbReference>
<dbReference type="Pfam" id="PF01545">
    <property type="entry name" value="Cation_efflux"/>
    <property type="match status" value="1"/>
</dbReference>
<dbReference type="GO" id="GO:0016020">
    <property type="term" value="C:membrane"/>
    <property type="evidence" value="ECO:0007669"/>
    <property type="project" value="InterPro"/>
</dbReference>
<dbReference type="GO" id="GO:0012505">
    <property type="term" value="C:endomembrane system"/>
    <property type="evidence" value="ECO:0007669"/>
    <property type="project" value="UniProtKB-SubCell"/>
</dbReference>
<dbReference type="InterPro" id="IPR058533">
    <property type="entry name" value="Cation_efflux_TM"/>
</dbReference>
<dbReference type="Pfam" id="PF16916">
    <property type="entry name" value="ZT_dimer"/>
    <property type="match status" value="1"/>
</dbReference>
<dbReference type="PANTHER" id="PTHR43840">
    <property type="entry name" value="MITOCHONDRIAL METAL TRANSPORTER 1-RELATED"/>
    <property type="match status" value="1"/>
</dbReference>
<dbReference type="AlphaFoldDB" id="A0A6V7TN92"/>
<evidence type="ECO:0000313" key="12">
    <source>
        <dbReference type="Proteomes" id="UP000580250"/>
    </source>
</evidence>
<evidence type="ECO:0000259" key="9">
    <source>
        <dbReference type="Pfam" id="PF01545"/>
    </source>
</evidence>
<evidence type="ECO:0000256" key="2">
    <source>
        <dbReference type="ARBA" id="ARBA00008873"/>
    </source>
</evidence>
<feature type="transmembrane region" description="Helical" evidence="8">
    <location>
        <begin position="185"/>
        <end position="206"/>
    </location>
</feature>
<keyword evidence="5 8" id="KW-1133">Transmembrane helix</keyword>
<dbReference type="FunFam" id="3.30.70.1350:FF:000001">
    <property type="entry name" value="Metal tolerance protein 11"/>
    <property type="match status" value="1"/>
</dbReference>
<dbReference type="Gene3D" id="3.30.70.1350">
    <property type="entry name" value="Cation efflux protein, cytoplasmic domain"/>
    <property type="match status" value="1"/>
</dbReference>
<organism evidence="11 12">
    <name type="scientific">Meloidogyne enterolobii</name>
    <name type="common">Root-knot nematode worm</name>
    <name type="synonym">Meloidogyne mayaguensis</name>
    <dbReference type="NCBI Taxonomy" id="390850"/>
    <lineage>
        <taxon>Eukaryota</taxon>
        <taxon>Metazoa</taxon>
        <taxon>Ecdysozoa</taxon>
        <taxon>Nematoda</taxon>
        <taxon>Chromadorea</taxon>
        <taxon>Rhabditida</taxon>
        <taxon>Tylenchina</taxon>
        <taxon>Tylenchomorpha</taxon>
        <taxon>Tylenchoidea</taxon>
        <taxon>Meloidogynidae</taxon>
        <taxon>Meloidogyninae</taxon>
        <taxon>Meloidogyne</taxon>
    </lineage>
</organism>
<proteinExistence type="inferred from homology"/>
<dbReference type="InterPro" id="IPR050291">
    <property type="entry name" value="CDF_Transporter"/>
</dbReference>
<dbReference type="InterPro" id="IPR036837">
    <property type="entry name" value="Cation_efflux_CTD_sf"/>
</dbReference>
<evidence type="ECO:0000256" key="8">
    <source>
        <dbReference type="SAM" id="Phobius"/>
    </source>
</evidence>